<comment type="caution">
    <text evidence="2">The sequence shown here is derived from an EMBL/GenBank/DDBJ whole genome shotgun (WGS) entry which is preliminary data.</text>
</comment>
<feature type="region of interest" description="Disordered" evidence="1">
    <location>
        <begin position="94"/>
        <end position="121"/>
    </location>
</feature>
<reference evidence="2 3" key="1">
    <citation type="submission" date="2021-06" db="EMBL/GenBank/DDBJ databases">
        <authorList>
            <person name="Palmer J.M."/>
        </authorList>
    </citation>
    <scope>NUCLEOTIDE SEQUENCE [LARGE SCALE GENOMIC DNA]</scope>
    <source>
        <strain evidence="2 3">MEX-2019</strain>
        <tissue evidence="2">Muscle</tissue>
    </source>
</reference>
<sequence length="121" mass="13022">MFSSNSRLLQLEARGETGKQPRSHSLGETSQVGVRRQGTADGRTGTVHEHATGQNYRKAVTVETRTDPVPAAEKPSRKCDFFFISKSLPEMVDVATPKTEPTSGKGSDCGRSTPFSVGNVV</sequence>
<gene>
    <name evidence="2" type="ORF">CRENBAI_000750</name>
</gene>
<keyword evidence="3" id="KW-1185">Reference proteome</keyword>
<evidence type="ECO:0000313" key="3">
    <source>
        <dbReference type="Proteomes" id="UP001311232"/>
    </source>
</evidence>
<dbReference type="EMBL" id="JAHHUM010001451">
    <property type="protein sequence ID" value="KAK5612082.1"/>
    <property type="molecule type" value="Genomic_DNA"/>
</dbReference>
<name>A0AAV9RT52_9TELE</name>
<evidence type="ECO:0000256" key="1">
    <source>
        <dbReference type="SAM" id="MobiDB-lite"/>
    </source>
</evidence>
<proteinExistence type="predicted"/>
<feature type="region of interest" description="Disordered" evidence="1">
    <location>
        <begin position="1"/>
        <end position="55"/>
    </location>
</feature>
<dbReference type="Proteomes" id="UP001311232">
    <property type="component" value="Unassembled WGS sequence"/>
</dbReference>
<dbReference type="AlphaFoldDB" id="A0AAV9RT52"/>
<organism evidence="2 3">
    <name type="scientific">Crenichthys baileyi</name>
    <name type="common">White River springfish</name>
    <dbReference type="NCBI Taxonomy" id="28760"/>
    <lineage>
        <taxon>Eukaryota</taxon>
        <taxon>Metazoa</taxon>
        <taxon>Chordata</taxon>
        <taxon>Craniata</taxon>
        <taxon>Vertebrata</taxon>
        <taxon>Euteleostomi</taxon>
        <taxon>Actinopterygii</taxon>
        <taxon>Neopterygii</taxon>
        <taxon>Teleostei</taxon>
        <taxon>Neoteleostei</taxon>
        <taxon>Acanthomorphata</taxon>
        <taxon>Ovalentaria</taxon>
        <taxon>Atherinomorphae</taxon>
        <taxon>Cyprinodontiformes</taxon>
        <taxon>Goodeidae</taxon>
        <taxon>Crenichthys</taxon>
    </lineage>
</organism>
<accession>A0AAV9RT52</accession>
<evidence type="ECO:0000313" key="2">
    <source>
        <dbReference type="EMBL" id="KAK5612082.1"/>
    </source>
</evidence>
<protein>
    <submittedName>
        <fullName evidence="2">Uncharacterized protein</fullName>
    </submittedName>
</protein>